<comment type="caution">
    <text evidence="1">The sequence shown here is derived from an EMBL/GenBank/DDBJ whole genome shotgun (WGS) entry which is preliminary data.</text>
</comment>
<gene>
    <name evidence="1" type="ORF">N8T08_000612</name>
</gene>
<proteinExistence type="predicted"/>
<keyword evidence="2" id="KW-1185">Reference proteome</keyword>
<reference evidence="1 2" key="1">
    <citation type="journal article" date="2023" name="ACS Omega">
        <title>Identification of the Neoaspergillic Acid Biosynthesis Gene Cluster by Establishing an In Vitro CRISPR-Ribonucleoprotein Genetic System in Aspergillus melleus.</title>
        <authorList>
            <person name="Yuan B."/>
            <person name="Grau M.F."/>
            <person name="Murata R.M."/>
            <person name="Torok T."/>
            <person name="Venkateswaran K."/>
            <person name="Stajich J.E."/>
            <person name="Wang C.C.C."/>
        </authorList>
    </citation>
    <scope>NUCLEOTIDE SEQUENCE [LARGE SCALE GENOMIC DNA]</scope>
    <source>
        <strain evidence="1 2">IMV 1140</strain>
    </source>
</reference>
<evidence type="ECO:0000313" key="2">
    <source>
        <dbReference type="Proteomes" id="UP001177260"/>
    </source>
</evidence>
<evidence type="ECO:0000313" key="1">
    <source>
        <dbReference type="EMBL" id="KAK1139607.1"/>
    </source>
</evidence>
<accession>A0ACC3APL1</accession>
<organism evidence="1 2">
    <name type="scientific">Aspergillus melleus</name>
    <dbReference type="NCBI Taxonomy" id="138277"/>
    <lineage>
        <taxon>Eukaryota</taxon>
        <taxon>Fungi</taxon>
        <taxon>Dikarya</taxon>
        <taxon>Ascomycota</taxon>
        <taxon>Pezizomycotina</taxon>
        <taxon>Eurotiomycetes</taxon>
        <taxon>Eurotiomycetidae</taxon>
        <taxon>Eurotiales</taxon>
        <taxon>Aspergillaceae</taxon>
        <taxon>Aspergillus</taxon>
        <taxon>Aspergillus subgen. Circumdati</taxon>
    </lineage>
</organism>
<name>A0ACC3APL1_9EURO</name>
<protein>
    <submittedName>
        <fullName evidence="1">Uncharacterized protein</fullName>
    </submittedName>
</protein>
<dbReference type="EMBL" id="JAOPJF010000103">
    <property type="protein sequence ID" value="KAK1139607.1"/>
    <property type="molecule type" value="Genomic_DNA"/>
</dbReference>
<dbReference type="Proteomes" id="UP001177260">
    <property type="component" value="Unassembled WGS sequence"/>
</dbReference>
<sequence>MTMHWYGLSQSVALYSDGTPQASQWPVKAQHYFDYELRPDIGEAGTYFYHSHVGFQAGSVTGPLIVEQQTGAPPYQYDDERTIVLTELFNYTDKIVVQGITAPLANFPWPGEAASILVNGENYPSLLANETHPFHDPADQQSSPSGSQTRPDSHYTEPASTNMIQIGSGQRSDFLLRTKPTDELRRAGRSQFWIQFETRFRQQWNTFYALLVYEGLGNRSTSNSKLDRNDKVPSHPSAQKAVVLPIHSQSWMEYTLQPLTDNNFPPAEQVTRQIVLRIRYASVAYSRRSRP</sequence>